<dbReference type="Gene3D" id="1.25.40.20">
    <property type="entry name" value="Ankyrin repeat-containing domain"/>
    <property type="match status" value="1"/>
</dbReference>
<dbReference type="PROSITE" id="PS50297">
    <property type="entry name" value="ANK_REP_REGION"/>
    <property type="match status" value="1"/>
</dbReference>
<dbReference type="SMART" id="SM00248">
    <property type="entry name" value="ANK"/>
    <property type="match status" value="4"/>
</dbReference>
<dbReference type="EMBL" id="HG739159">
    <property type="protein sequence ID" value="CDP13442.1"/>
    <property type="molecule type" value="Genomic_DNA"/>
</dbReference>
<dbReference type="STRING" id="49390.A0A068UYQ5"/>
<evidence type="ECO:0000256" key="3">
    <source>
        <dbReference type="ARBA" id="ARBA00022737"/>
    </source>
</evidence>
<evidence type="ECO:0000256" key="6">
    <source>
        <dbReference type="ARBA" id="ARBA00023136"/>
    </source>
</evidence>
<evidence type="ECO:0000313" key="12">
    <source>
        <dbReference type="Proteomes" id="UP000295252"/>
    </source>
</evidence>
<feature type="domain" description="PGG" evidence="10">
    <location>
        <begin position="229"/>
        <end position="344"/>
    </location>
</feature>
<dbReference type="Pfam" id="PF13962">
    <property type="entry name" value="PGG"/>
    <property type="match status" value="1"/>
</dbReference>
<dbReference type="InParanoid" id="A0A068UYQ5"/>
<keyword evidence="5 7" id="KW-0040">ANK repeat</keyword>
<organism evidence="11 12">
    <name type="scientific">Coffea canephora</name>
    <name type="common">Robusta coffee</name>
    <dbReference type="NCBI Taxonomy" id="49390"/>
    <lineage>
        <taxon>Eukaryota</taxon>
        <taxon>Viridiplantae</taxon>
        <taxon>Streptophyta</taxon>
        <taxon>Embryophyta</taxon>
        <taxon>Tracheophyta</taxon>
        <taxon>Spermatophyta</taxon>
        <taxon>Magnoliopsida</taxon>
        <taxon>eudicotyledons</taxon>
        <taxon>Gunneridae</taxon>
        <taxon>Pentapetalae</taxon>
        <taxon>asterids</taxon>
        <taxon>lamiids</taxon>
        <taxon>Gentianales</taxon>
        <taxon>Rubiaceae</taxon>
        <taxon>Ixoroideae</taxon>
        <taxon>Gardenieae complex</taxon>
        <taxon>Bertiereae - Coffeeae clade</taxon>
        <taxon>Coffeeae</taxon>
        <taxon>Coffea</taxon>
    </lineage>
</organism>
<proteinExistence type="predicted"/>
<feature type="repeat" description="ANK" evidence="7">
    <location>
        <begin position="70"/>
        <end position="91"/>
    </location>
</feature>
<feature type="transmembrane region" description="Helical" evidence="9">
    <location>
        <begin position="290"/>
        <end position="309"/>
    </location>
</feature>
<evidence type="ECO:0000256" key="8">
    <source>
        <dbReference type="SAM" id="MobiDB-lite"/>
    </source>
</evidence>
<keyword evidence="2 9" id="KW-0812">Transmembrane</keyword>
<evidence type="ECO:0000259" key="10">
    <source>
        <dbReference type="Pfam" id="PF13962"/>
    </source>
</evidence>
<evidence type="ECO:0000256" key="5">
    <source>
        <dbReference type="ARBA" id="ARBA00023043"/>
    </source>
</evidence>
<reference evidence="12" key="1">
    <citation type="journal article" date="2014" name="Science">
        <title>The coffee genome provides insight into the convergent evolution of caffeine biosynthesis.</title>
        <authorList>
            <person name="Denoeud F."/>
            <person name="Carretero-Paulet L."/>
            <person name="Dereeper A."/>
            <person name="Droc G."/>
            <person name="Guyot R."/>
            <person name="Pietrella M."/>
            <person name="Zheng C."/>
            <person name="Alberti A."/>
            <person name="Anthony F."/>
            <person name="Aprea G."/>
            <person name="Aury J.M."/>
            <person name="Bento P."/>
            <person name="Bernard M."/>
            <person name="Bocs S."/>
            <person name="Campa C."/>
            <person name="Cenci A."/>
            <person name="Combes M.C."/>
            <person name="Crouzillat D."/>
            <person name="Da Silva C."/>
            <person name="Daddiego L."/>
            <person name="De Bellis F."/>
            <person name="Dussert S."/>
            <person name="Garsmeur O."/>
            <person name="Gayraud T."/>
            <person name="Guignon V."/>
            <person name="Jahn K."/>
            <person name="Jamilloux V."/>
            <person name="Joet T."/>
            <person name="Labadie K."/>
            <person name="Lan T."/>
            <person name="Leclercq J."/>
            <person name="Lepelley M."/>
            <person name="Leroy T."/>
            <person name="Li L.T."/>
            <person name="Librado P."/>
            <person name="Lopez L."/>
            <person name="Munoz A."/>
            <person name="Noel B."/>
            <person name="Pallavicini A."/>
            <person name="Perrotta G."/>
            <person name="Poncet V."/>
            <person name="Pot D."/>
            <person name="Priyono X."/>
            <person name="Rigoreau M."/>
            <person name="Rouard M."/>
            <person name="Rozas J."/>
            <person name="Tranchant-Dubreuil C."/>
            <person name="VanBuren R."/>
            <person name="Zhang Q."/>
            <person name="Andrade A.C."/>
            <person name="Argout X."/>
            <person name="Bertrand B."/>
            <person name="de Kochko A."/>
            <person name="Graziosi G."/>
            <person name="Henry R.J."/>
            <person name="Jayarama X."/>
            <person name="Ming R."/>
            <person name="Nagai C."/>
            <person name="Rounsley S."/>
            <person name="Sankoff D."/>
            <person name="Giuliano G."/>
            <person name="Albert V.A."/>
            <person name="Wincker P."/>
            <person name="Lashermes P."/>
        </authorList>
    </citation>
    <scope>NUCLEOTIDE SEQUENCE [LARGE SCALE GENOMIC DNA]</scope>
    <source>
        <strain evidence="12">cv. DH200-94</strain>
    </source>
</reference>
<comment type="subcellular location">
    <subcellularLocation>
        <location evidence="1">Membrane</location>
        <topology evidence="1">Multi-pass membrane protein</topology>
    </subcellularLocation>
</comment>
<evidence type="ECO:0000313" key="11">
    <source>
        <dbReference type="EMBL" id="CDP13442.1"/>
    </source>
</evidence>
<gene>
    <name evidence="11" type="ORF">GSCOC_T00038392001</name>
</gene>
<dbReference type="Gramene" id="CDP13442">
    <property type="protein sequence ID" value="CDP13442"/>
    <property type="gene ID" value="GSCOC_T00038392001"/>
</dbReference>
<feature type="transmembrane region" description="Helical" evidence="9">
    <location>
        <begin position="237"/>
        <end position="254"/>
    </location>
</feature>
<dbReference type="PANTHER" id="PTHR24186">
    <property type="entry name" value="PROTEIN PHOSPHATASE 1 REGULATORY SUBUNIT"/>
    <property type="match status" value="1"/>
</dbReference>
<evidence type="ECO:0000256" key="7">
    <source>
        <dbReference type="PROSITE-ProRule" id="PRU00023"/>
    </source>
</evidence>
<accession>A0A068UYQ5</accession>
<name>A0A068UYQ5_COFCA</name>
<evidence type="ECO:0000256" key="2">
    <source>
        <dbReference type="ARBA" id="ARBA00022692"/>
    </source>
</evidence>
<protein>
    <recommendedName>
        <fullName evidence="10">PGG domain-containing protein</fullName>
    </recommendedName>
</protein>
<dbReference type="SUPFAM" id="SSF48403">
    <property type="entry name" value="Ankyrin repeat"/>
    <property type="match status" value="1"/>
</dbReference>
<dbReference type="AlphaFoldDB" id="A0A068UYQ5"/>
<evidence type="ECO:0000256" key="1">
    <source>
        <dbReference type="ARBA" id="ARBA00004141"/>
    </source>
</evidence>
<sequence>MEKRLYDVAADGDVSTFVHLLQEDPLLLDKVSLNCQDKNPLHIAAMLGHVAFVQAILGVNSDMCLVPDRFGRNPLHIAAIKGRLAVLQELIHARPLAAREKTEGGGNILHLCVKYNQLGALQILVQTIRDHEFLNAKNDDGMTILHLAVCDKQNETIKYLLRNKVVDVNTKTANGNTALDLVQGDIYSELARSLEDAGAKRAKDISPSATAGNDGHENKSHSQPSQGGDWLARKRDALMVVASLIATMAFQAGVNPAGGVWQDDKTDYPNPHNAGEAVMAHSHPKYYKNFIRVNTVAFVSSLSTIMFLISGLPFRRKFYMWCLMVIMWLTISAIALTYGISIVIVTPKDYRKQLSHVIETAVTVWCGVMALLLLGNTIRLINRWFKGRGNNVDRRIKRGIDSSVQSQSNDKNDGLYMC</sequence>
<dbReference type="Pfam" id="PF12796">
    <property type="entry name" value="Ank_2"/>
    <property type="match status" value="2"/>
</dbReference>
<keyword evidence="6 9" id="KW-0472">Membrane</keyword>
<dbReference type="OMA" id="HENKSHS"/>
<dbReference type="PhylomeDB" id="A0A068UYQ5"/>
<dbReference type="InterPro" id="IPR002110">
    <property type="entry name" value="Ankyrin_rpt"/>
</dbReference>
<keyword evidence="12" id="KW-1185">Reference proteome</keyword>
<feature type="region of interest" description="Disordered" evidence="8">
    <location>
        <begin position="198"/>
        <end position="229"/>
    </location>
</feature>
<dbReference type="InterPro" id="IPR036770">
    <property type="entry name" value="Ankyrin_rpt-contain_sf"/>
</dbReference>
<feature type="transmembrane region" description="Helical" evidence="9">
    <location>
        <begin position="357"/>
        <end position="378"/>
    </location>
</feature>
<feature type="repeat" description="ANK" evidence="7">
    <location>
        <begin position="36"/>
        <end position="68"/>
    </location>
</feature>
<dbReference type="PANTHER" id="PTHR24186:SF37">
    <property type="entry name" value="PGG DOMAIN-CONTAINING PROTEIN"/>
    <property type="match status" value="1"/>
</dbReference>
<evidence type="ECO:0000256" key="9">
    <source>
        <dbReference type="SAM" id="Phobius"/>
    </source>
</evidence>
<dbReference type="PROSITE" id="PS50088">
    <property type="entry name" value="ANK_REPEAT"/>
    <property type="match status" value="2"/>
</dbReference>
<evidence type="ECO:0000256" key="4">
    <source>
        <dbReference type="ARBA" id="ARBA00022989"/>
    </source>
</evidence>
<dbReference type="Proteomes" id="UP000295252">
    <property type="component" value="Chromosome X"/>
</dbReference>
<keyword evidence="4 9" id="KW-1133">Transmembrane helix</keyword>
<feature type="transmembrane region" description="Helical" evidence="9">
    <location>
        <begin position="321"/>
        <end position="345"/>
    </location>
</feature>
<dbReference type="InterPro" id="IPR026961">
    <property type="entry name" value="PGG_dom"/>
</dbReference>
<dbReference type="GO" id="GO:0005886">
    <property type="term" value="C:plasma membrane"/>
    <property type="evidence" value="ECO:0007669"/>
    <property type="project" value="TreeGrafter"/>
</dbReference>
<dbReference type="OrthoDB" id="7729168at2759"/>
<keyword evidence="3" id="KW-0677">Repeat</keyword>